<dbReference type="EMBL" id="CYRY02044113">
    <property type="protein sequence ID" value="VCX38923.1"/>
    <property type="molecule type" value="Genomic_DNA"/>
</dbReference>
<organism evidence="2 3">
    <name type="scientific">Gulo gulo</name>
    <name type="common">Wolverine</name>
    <name type="synonym">Gluton</name>
    <dbReference type="NCBI Taxonomy" id="48420"/>
    <lineage>
        <taxon>Eukaryota</taxon>
        <taxon>Metazoa</taxon>
        <taxon>Chordata</taxon>
        <taxon>Craniata</taxon>
        <taxon>Vertebrata</taxon>
        <taxon>Euteleostomi</taxon>
        <taxon>Mammalia</taxon>
        <taxon>Eutheria</taxon>
        <taxon>Laurasiatheria</taxon>
        <taxon>Carnivora</taxon>
        <taxon>Caniformia</taxon>
        <taxon>Musteloidea</taxon>
        <taxon>Mustelidae</taxon>
        <taxon>Guloninae</taxon>
        <taxon>Gulo</taxon>
    </lineage>
</organism>
<evidence type="ECO:0000313" key="3">
    <source>
        <dbReference type="Proteomes" id="UP000269945"/>
    </source>
</evidence>
<keyword evidence="3" id="KW-1185">Reference proteome</keyword>
<name>A0A9X9Q8B8_GULGU</name>
<sequence length="52" mass="6038">MSQGTSSLHTWMPPERSSHGRRPSKKPRNSAYRKVLLLCLLLLKSIARWHPK</sequence>
<reference evidence="2 3" key="1">
    <citation type="submission" date="2018-10" db="EMBL/GenBank/DDBJ databases">
        <authorList>
            <person name="Ekblom R."/>
            <person name="Jareborg N."/>
        </authorList>
    </citation>
    <scope>NUCLEOTIDE SEQUENCE [LARGE SCALE GENOMIC DNA]</scope>
    <source>
        <tissue evidence="2">Muscle</tissue>
    </source>
</reference>
<dbReference type="AlphaFoldDB" id="A0A9X9Q8B8"/>
<gene>
    <name evidence="2" type="ORF">BN2614_LOCUS1</name>
</gene>
<feature type="region of interest" description="Disordered" evidence="1">
    <location>
        <begin position="1"/>
        <end position="29"/>
    </location>
</feature>
<comment type="caution">
    <text evidence="2">The sequence shown here is derived from an EMBL/GenBank/DDBJ whole genome shotgun (WGS) entry which is preliminary data.</text>
</comment>
<evidence type="ECO:0000256" key="1">
    <source>
        <dbReference type="SAM" id="MobiDB-lite"/>
    </source>
</evidence>
<protein>
    <submittedName>
        <fullName evidence="2">Uncharacterized protein</fullName>
    </submittedName>
</protein>
<accession>A0A9X9Q8B8</accession>
<feature type="compositionally biased region" description="Basic residues" evidence="1">
    <location>
        <begin position="19"/>
        <end position="28"/>
    </location>
</feature>
<proteinExistence type="predicted"/>
<feature type="non-terminal residue" evidence="2">
    <location>
        <position position="52"/>
    </location>
</feature>
<dbReference type="Proteomes" id="UP000269945">
    <property type="component" value="Unassembled WGS sequence"/>
</dbReference>
<evidence type="ECO:0000313" key="2">
    <source>
        <dbReference type="EMBL" id="VCX38923.1"/>
    </source>
</evidence>